<dbReference type="Proteomes" id="UP000587396">
    <property type="component" value="Unassembled WGS sequence"/>
</dbReference>
<feature type="region of interest" description="Disordered" evidence="2">
    <location>
        <begin position="1"/>
        <end position="89"/>
    </location>
</feature>
<dbReference type="InterPro" id="IPR052913">
    <property type="entry name" value="Glycopeptide_resist_protein"/>
</dbReference>
<dbReference type="InterPro" id="IPR022029">
    <property type="entry name" value="YoaR-like_PG-bd"/>
</dbReference>
<dbReference type="InterPro" id="IPR007391">
    <property type="entry name" value="Vancomycin_resist_VanW"/>
</dbReference>
<dbReference type="Pfam" id="PF12229">
    <property type="entry name" value="PG_binding_4"/>
    <property type="match status" value="1"/>
</dbReference>
<comment type="caution">
    <text evidence="5">The sequence shown here is derived from an EMBL/GenBank/DDBJ whole genome shotgun (WGS) entry which is preliminary data.</text>
</comment>
<protein>
    <submittedName>
        <fullName evidence="5">VanW family protein</fullName>
    </submittedName>
</protein>
<keyword evidence="3" id="KW-0472">Membrane</keyword>
<keyword evidence="6" id="KW-1185">Reference proteome</keyword>
<evidence type="ECO:0000313" key="6">
    <source>
        <dbReference type="Proteomes" id="UP000587396"/>
    </source>
</evidence>
<feature type="region of interest" description="Disordered" evidence="2">
    <location>
        <begin position="754"/>
        <end position="778"/>
    </location>
</feature>
<dbReference type="PANTHER" id="PTHR35788:SF1">
    <property type="entry name" value="EXPORTED PROTEIN"/>
    <property type="match status" value="1"/>
</dbReference>
<evidence type="ECO:0000256" key="3">
    <source>
        <dbReference type="SAM" id="Phobius"/>
    </source>
</evidence>
<dbReference type="PROSITE" id="PS51109">
    <property type="entry name" value="G5"/>
    <property type="match status" value="1"/>
</dbReference>
<feature type="domain" description="G5" evidence="4">
    <location>
        <begin position="678"/>
        <end position="757"/>
    </location>
</feature>
<dbReference type="EMBL" id="JACMSE010000006">
    <property type="protein sequence ID" value="MBC2889543.1"/>
    <property type="molecule type" value="Genomic_DNA"/>
</dbReference>
<dbReference type="RefSeq" id="WP_185905358.1">
    <property type="nucleotide sequence ID" value="NZ_JACMSE010000006.1"/>
</dbReference>
<evidence type="ECO:0000256" key="1">
    <source>
        <dbReference type="ARBA" id="ARBA00022729"/>
    </source>
</evidence>
<evidence type="ECO:0000259" key="4">
    <source>
        <dbReference type="PROSITE" id="PS51109"/>
    </source>
</evidence>
<evidence type="ECO:0000256" key="2">
    <source>
        <dbReference type="SAM" id="MobiDB-lite"/>
    </source>
</evidence>
<dbReference type="PANTHER" id="PTHR35788">
    <property type="entry name" value="EXPORTED PROTEIN-RELATED"/>
    <property type="match status" value="1"/>
</dbReference>
<feature type="region of interest" description="Disordered" evidence="2">
    <location>
        <begin position="489"/>
        <end position="512"/>
    </location>
</feature>
<dbReference type="Pfam" id="PF04294">
    <property type="entry name" value="VanW"/>
    <property type="match status" value="1"/>
</dbReference>
<keyword evidence="3" id="KW-1133">Transmembrane helix</keyword>
<gene>
    <name evidence="5" type="ORF">H7313_09315</name>
</gene>
<feature type="transmembrane region" description="Helical" evidence="3">
    <location>
        <begin position="130"/>
        <end position="151"/>
    </location>
</feature>
<dbReference type="Gene3D" id="2.20.230.10">
    <property type="entry name" value="Resuscitation-promoting factor rpfb"/>
    <property type="match status" value="1"/>
</dbReference>
<feature type="compositionally biased region" description="Low complexity" evidence="2">
    <location>
        <begin position="28"/>
        <end position="62"/>
    </location>
</feature>
<sequence>MAGRTPGKDDAAARQRSNARPHARQPQKAAPRASGRAPSSPKAAGRAPKPPATSRKPSSSSSARKRRDASSYNAPSLWTKDAPKAPSSGGPVLRALSLAGRALLAVLALVGKGIGWAFRSLGSLVSRSRVALAVVVVAVVLAAGGLVDLGLNWGRAYAGVSIGEIDVSGKTADEMRDLVEQTYAGRLQAGAVTVYASDEAAARVADAMAQAEDAALAEQRSVEEERDRRQLWTTDANALSASLPVDDLVDEALAVGREEGGLGARAAALFGGWNVKARADYDAAALEALAADVDATIGSPRVDFGIAVQDGQASVTEGHDGDMVDRGEFASELDRAFLESAGGGGSFVARAEHAPLRIDRDGAQAACDAVNAAIAAGARFSYAGTSWEASATDLGDWVTAAPEERDGAWTLVPAIDEARAKPAILAHVQETRTGDPVHVTFERDGDDVLVRTDGSGEVPLAGATASALNAALFGEEALEHADVEVDAGGASAHRPASGEPVEVTVGSGSAPATSTFDEALELGLVAKVSEYTTEYTSGAGTENRNHNIHLVSDLLNNSIAEAGGGTWSFNGTAGECNAERGFLGAGAIIDGEYDDAVGGGICQVATTVFNAVYEAGYPVPTRHNHSLYIASYPAGRDAAVSWPDLDLVWKNDTASDVLMRTSYTDGSVTVTLYGVDPGYRVSTDVGEWTEGEKHKTKTERDDTLSPGTSYVKTAGTDGKKITVIRTVASSDGSILHEDPFYSTYDPVTEVVVAGPEAPEKTADASAGGDAAKKQNEEG</sequence>
<organism evidence="5 6">
    <name type="scientific">Gordonibacter massiliensis</name>
    <name type="common">ex Traore et al. 2017</name>
    <dbReference type="NCBI Taxonomy" id="1841863"/>
    <lineage>
        <taxon>Bacteria</taxon>
        <taxon>Bacillati</taxon>
        <taxon>Actinomycetota</taxon>
        <taxon>Coriobacteriia</taxon>
        <taxon>Eggerthellales</taxon>
        <taxon>Eggerthellaceae</taxon>
        <taxon>Gordonibacter</taxon>
    </lineage>
</organism>
<keyword evidence="3" id="KW-0812">Transmembrane</keyword>
<keyword evidence="1" id="KW-0732">Signal</keyword>
<dbReference type="AlphaFoldDB" id="A0A842JCB7"/>
<name>A0A842JCB7_9ACTN</name>
<dbReference type="SMART" id="SM01208">
    <property type="entry name" value="G5"/>
    <property type="match status" value="1"/>
</dbReference>
<evidence type="ECO:0000313" key="5">
    <source>
        <dbReference type="EMBL" id="MBC2889543.1"/>
    </source>
</evidence>
<accession>A0A842JCB7</accession>
<proteinExistence type="predicted"/>
<feature type="compositionally biased region" description="Basic and acidic residues" evidence="2">
    <location>
        <begin position="1"/>
        <end position="13"/>
    </location>
</feature>
<feature type="transmembrane region" description="Helical" evidence="3">
    <location>
        <begin position="98"/>
        <end position="118"/>
    </location>
</feature>
<reference evidence="5 6" key="1">
    <citation type="submission" date="2020-08" db="EMBL/GenBank/DDBJ databases">
        <authorList>
            <person name="Liu C."/>
            <person name="Sun Q."/>
        </authorList>
    </citation>
    <scope>NUCLEOTIDE SEQUENCE [LARGE SCALE GENOMIC DNA]</scope>
    <source>
        <strain evidence="5 6">N22</strain>
    </source>
</reference>
<dbReference type="InterPro" id="IPR011098">
    <property type="entry name" value="G5_dom"/>
</dbReference>
<dbReference type="Pfam" id="PF07501">
    <property type="entry name" value="G5"/>
    <property type="match status" value="1"/>
</dbReference>